<feature type="compositionally biased region" description="Polar residues" evidence="2">
    <location>
        <begin position="386"/>
        <end position="400"/>
    </location>
</feature>
<feature type="compositionally biased region" description="Basic and acidic residues" evidence="2">
    <location>
        <begin position="129"/>
        <end position="140"/>
    </location>
</feature>
<keyword evidence="4" id="KW-1185">Reference proteome</keyword>
<name>A0AAN6RY74_9PEZI</name>
<feature type="compositionally biased region" description="Polar residues" evidence="2">
    <location>
        <begin position="339"/>
        <end position="366"/>
    </location>
</feature>
<evidence type="ECO:0000256" key="2">
    <source>
        <dbReference type="SAM" id="MobiDB-lite"/>
    </source>
</evidence>
<feature type="region of interest" description="Disordered" evidence="2">
    <location>
        <begin position="200"/>
        <end position="267"/>
    </location>
</feature>
<accession>A0AAN6RY74</accession>
<feature type="compositionally biased region" description="Polar residues" evidence="2">
    <location>
        <begin position="452"/>
        <end position="470"/>
    </location>
</feature>
<protein>
    <submittedName>
        <fullName evidence="3">Uncharacterized protein</fullName>
    </submittedName>
</protein>
<gene>
    <name evidence="3" type="ORF">QBC46DRAFT_402003</name>
</gene>
<evidence type="ECO:0000313" key="3">
    <source>
        <dbReference type="EMBL" id="KAK3933499.1"/>
    </source>
</evidence>
<dbReference type="Proteomes" id="UP001303473">
    <property type="component" value="Unassembled WGS sequence"/>
</dbReference>
<dbReference type="EMBL" id="MU854169">
    <property type="protein sequence ID" value="KAK3933499.1"/>
    <property type="molecule type" value="Genomic_DNA"/>
</dbReference>
<feature type="region of interest" description="Disordered" evidence="2">
    <location>
        <begin position="115"/>
        <end position="140"/>
    </location>
</feature>
<proteinExistence type="predicted"/>
<reference evidence="4" key="1">
    <citation type="journal article" date="2023" name="Mol. Phylogenet. Evol.">
        <title>Genome-scale phylogeny and comparative genomics of the fungal order Sordariales.</title>
        <authorList>
            <person name="Hensen N."/>
            <person name="Bonometti L."/>
            <person name="Westerberg I."/>
            <person name="Brannstrom I.O."/>
            <person name="Guillou S."/>
            <person name="Cros-Aarteil S."/>
            <person name="Calhoun S."/>
            <person name="Haridas S."/>
            <person name="Kuo A."/>
            <person name="Mondo S."/>
            <person name="Pangilinan J."/>
            <person name="Riley R."/>
            <person name="LaButti K."/>
            <person name="Andreopoulos B."/>
            <person name="Lipzen A."/>
            <person name="Chen C."/>
            <person name="Yan M."/>
            <person name="Daum C."/>
            <person name="Ng V."/>
            <person name="Clum A."/>
            <person name="Steindorff A."/>
            <person name="Ohm R.A."/>
            <person name="Martin F."/>
            <person name="Silar P."/>
            <person name="Natvig D.O."/>
            <person name="Lalanne C."/>
            <person name="Gautier V."/>
            <person name="Ament-Velasquez S.L."/>
            <person name="Kruys A."/>
            <person name="Hutchinson M.I."/>
            <person name="Powell A.J."/>
            <person name="Barry K."/>
            <person name="Miller A.N."/>
            <person name="Grigoriev I.V."/>
            <person name="Debuchy R."/>
            <person name="Gladieux P."/>
            <person name="Hiltunen Thoren M."/>
            <person name="Johannesson H."/>
        </authorList>
    </citation>
    <scope>NUCLEOTIDE SEQUENCE [LARGE SCALE GENOMIC DNA]</scope>
    <source>
        <strain evidence="4">CBS 340.73</strain>
    </source>
</reference>
<feature type="compositionally biased region" description="Polar residues" evidence="2">
    <location>
        <begin position="202"/>
        <end position="216"/>
    </location>
</feature>
<dbReference type="AlphaFoldDB" id="A0AAN6RY74"/>
<feature type="region of interest" description="Disordered" evidence="2">
    <location>
        <begin position="311"/>
        <end position="477"/>
    </location>
</feature>
<evidence type="ECO:0000313" key="4">
    <source>
        <dbReference type="Proteomes" id="UP001303473"/>
    </source>
</evidence>
<evidence type="ECO:0000256" key="1">
    <source>
        <dbReference type="SAM" id="Coils"/>
    </source>
</evidence>
<keyword evidence="1" id="KW-0175">Coiled coil</keyword>
<feature type="coiled-coil region" evidence="1">
    <location>
        <begin position="9"/>
        <end position="39"/>
    </location>
</feature>
<organism evidence="3 4">
    <name type="scientific">Diplogelasinospora grovesii</name>
    <dbReference type="NCBI Taxonomy" id="303347"/>
    <lineage>
        <taxon>Eukaryota</taxon>
        <taxon>Fungi</taxon>
        <taxon>Dikarya</taxon>
        <taxon>Ascomycota</taxon>
        <taxon>Pezizomycotina</taxon>
        <taxon>Sordariomycetes</taxon>
        <taxon>Sordariomycetidae</taxon>
        <taxon>Sordariales</taxon>
        <taxon>Diplogelasinosporaceae</taxon>
        <taxon>Diplogelasinospora</taxon>
    </lineage>
</organism>
<sequence length="676" mass="73730">MIDAQALALQAKQARIKAAKKARQAVEEARRAVEEAREVDTLNAVHAKLKSGHRDRSALKNVNKTIEWRYESALKNLDIGLFLDLVCYATSQQIRSLKKGTIDVKKISVELSVEEHTADDTTTSEPDSGDSKEEGEELVKTRRERRTKFFLEYYQRIKNAALAKRFWLGKYLHPAGRATKLTCREYTLHMYPDVTTGCLKQASASSDGSEQPSERQGSGRGEGLTPALPTSAWSSPEAVPQATEPHSGPASNHAAPPQQPPPASQVADLKLNPVSDSLQPGSQQTSSYSEALAVSTCSSCGGKVTCSSCSGKLDGGASTFEPSGEPPGKRRKRQANIMDDTSPSATTNADTRRSISNILQSTTECLTDSPPDPNASRRAPVDDYSSGLSRQSQHGATPQLVSRAGHKRPRTTTPPGDDDPSGRHGYLAIPHSNPPISKIVTGRPDTGIRSFHTPSATPAEAQPSNTSTIRLSPPGAAIQPTRVTHSEQAQQELVNQRDTYLQGASQTVLSPAAQLNVVARQPHPVNAAEEVISLARMMRRCVVIRSRASAIVKLIETVQGPIEFQRTEQNYYRTAPISDIQFHIIILDGAKVLCPSDRPMSFTVEPSKIASYFSKFDYLSSFHMPGKGGVTLTPSYEIQWEDYESSRGYLQDGEHKSETLARFLSLNYIATDLSDR</sequence>
<comment type="caution">
    <text evidence="3">The sequence shown here is derived from an EMBL/GenBank/DDBJ whole genome shotgun (WGS) entry which is preliminary data.</text>
</comment>